<evidence type="ECO:0000256" key="1">
    <source>
        <dbReference type="ARBA" id="ARBA00004651"/>
    </source>
</evidence>
<gene>
    <name evidence="10" type="ORF">OFUS_LOCUS6995</name>
</gene>
<dbReference type="CDD" id="cd00637">
    <property type="entry name" value="7tm_classA_rhodopsin-like"/>
    <property type="match status" value="1"/>
</dbReference>
<dbReference type="Gene3D" id="1.20.1070.10">
    <property type="entry name" value="Rhodopsin 7-helix transmembrane proteins"/>
    <property type="match status" value="1"/>
</dbReference>
<comment type="similarity">
    <text evidence="9">Belongs to the G-protein coupled receptor 1 family.</text>
</comment>
<sequence length="290" mass="33284">VALWIVMGNTLVIVTYRTYIPLRTVANIFIIHLAVADELTGLACLILLPVRYVPLELICSFAFQLINPLLITIPFFASLHFLLMVSIDRFIAIFWPLRYQTIMTNKRAIMTSCAIWLLCVLYYLTIVIDITFQFKSNPEQAILHCAKYATIPEFMMKTFGVLYILVLIPQIVIYSCIFMTAKTQQNKMQTTNGATLSRSNIAKMNFKLVKTPLIVIGLFEVCWTPLVVFLTAIQFDWLDYDTVYMGMFISYIFAIINSGMNPIIYAVRSTNFRIGMRKVLKLKSNTVENM</sequence>
<evidence type="ECO:0000256" key="5">
    <source>
        <dbReference type="ARBA" id="ARBA00023040"/>
    </source>
</evidence>
<dbReference type="SUPFAM" id="SSF81321">
    <property type="entry name" value="Family A G protein-coupled receptor-like"/>
    <property type="match status" value="1"/>
</dbReference>
<dbReference type="SMART" id="SM01381">
    <property type="entry name" value="7TM_GPCR_Srsx"/>
    <property type="match status" value="1"/>
</dbReference>
<evidence type="ECO:0000256" key="8">
    <source>
        <dbReference type="ARBA" id="ARBA00023224"/>
    </source>
</evidence>
<dbReference type="PANTHER" id="PTHR24249">
    <property type="entry name" value="HISTAMINE RECEPTOR-RELATED G-PROTEIN COUPLED RECEPTOR"/>
    <property type="match status" value="1"/>
</dbReference>
<dbReference type="InterPro" id="IPR050569">
    <property type="entry name" value="TAAR"/>
</dbReference>
<dbReference type="GO" id="GO:0004930">
    <property type="term" value="F:G protein-coupled receptor activity"/>
    <property type="evidence" value="ECO:0007669"/>
    <property type="project" value="UniProtKB-KW"/>
</dbReference>
<keyword evidence="7 9" id="KW-0675">Receptor</keyword>
<dbReference type="Proteomes" id="UP000749559">
    <property type="component" value="Unassembled WGS sequence"/>
</dbReference>
<protein>
    <submittedName>
        <fullName evidence="10">Uncharacterized protein</fullName>
    </submittedName>
</protein>
<dbReference type="PRINTS" id="PR00237">
    <property type="entry name" value="GPCRRHODOPSN"/>
</dbReference>
<evidence type="ECO:0000256" key="6">
    <source>
        <dbReference type="ARBA" id="ARBA00023136"/>
    </source>
</evidence>
<keyword evidence="11" id="KW-1185">Reference proteome</keyword>
<dbReference type="PANTHER" id="PTHR24249:SF372">
    <property type="entry name" value="G-PROTEIN COUPLED RECEPTORS FAMILY 1 PROFILE DOMAIN-CONTAINING PROTEIN"/>
    <property type="match status" value="1"/>
</dbReference>
<proteinExistence type="inferred from homology"/>
<feature type="non-terminal residue" evidence="10">
    <location>
        <position position="1"/>
    </location>
</feature>
<keyword evidence="6" id="KW-0472">Membrane</keyword>
<keyword evidence="8 9" id="KW-0807">Transducer</keyword>
<evidence type="ECO:0000313" key="11">
    <source>
        <dbReference type="Proteomes" id="UP000749559"/>
    </source>
</evidence>
<keyword evidence="2" id="KW-1003">Cell membrane</keyword>
<evidence type="ECO:0000256" key="7">
    <source>
        <dbReference type="ARBA" id="ARBA00023170"/>
    </source>
</evidence>
<comment type="subcellular location">
    <subcellularLocation>
        <location evidence="1">Cell membrane</location>
        <topology evidence="1">Multi-pass membrane protein</topology>
    </subcellularLocation>
</comment>
<name>A0A8J1Y7P2_OWEFU</name>
<dbReference type="InterPro" id="IPR000276">
    <property type="entry name" value="GPCR_Rhodpsn"/>
</dbReference>
<evidence type="ECO:0000256" key="9">
    <source>
        <dbReference type="RuleBase" id="RU000688"/>
    </source>
</evidence>
<dbReference type="GO" id="GO:0005886">
    <property type="term" value="C:plasma membrane"/>
    <property type="evidence" value="ECO:0007669"/>
    <property type="project" value="UniProtKB-SubCell"/>
</dbReference>
<comment type="caution">
    <text evidence="10">The sequence shown here is derived from an EMBL/GenBank/DDBJ whole genome shotgun (WGS) entry which is preliminary data.</text>
</comment>
<evidence type="ECO:0000256" key="2">
    <source>
        <dbReference type="ARBA" id="ARBA00022475"/>
    </source>
</evidence>
<evidence type="ECO:0000313" key="10">
    <source>
        <dbReference type="EMBL" id="CAH1780286.1"/>
    </source>
</evidence>
<dbReference type="OrthoDB" id="10034726at2759"/>
<dbReference type="AlphaFoldDB" id="A0A8J1Y7P2"/>
<dbReference type="Pfam" id="PF00001">
    <property type="entry name" value="7tm_1"/>
    <property type="match status" value="1"/>
</dbReference>
<evidence type="ECO:0000256" key="4">
    <source>
        <dbReference type="ARBA" id="ARBA00022989"/>
    </source>
</evidence>
<dbReference type="InterPro" id="IPR017452">
    <property type="entry name" value="GPCR_Rhodpsn_7TM"/>
</dbReference>
<accession>A0A8J1Y7P2</accession>
<dbReference type="PROSITE" id="PS00237">
    <property type="entry name" value="G_PROTEIN_RECEP_F1_1"/>
    <property type="match status" value="1"/>
</dbReference>
<keyword evidence="5 9" id="KW-0297">G-protein coupled receptor</keyword>
<reference evidence="10" key="1">
    <citation type="submission" date="2022-03" db="EMBL/GenBank/DDBJ databases">
        <authorList>
            <person name="Martin C."/>
        </authorList>
    </citation>
    <scope>NUCLEOTIDE SEQUENCE</scope>
</reference>
<keyword evidence="3 9" id="KW-0812">Transmembrane</keyword>
<dbReference type="PROSITE" id="PS50262">
    <property type="entry name" value="G_PROTEIN_RECEP_F1_2"/>
    <property type="match status" value="1"/>
</dbReference>
<evidence type="ECO:0000256" key="3">
    <source>
        <dbReference type="ARBA" id="ARBA00022692"/>
    </source>
</evidence>
<dbReference type="EMBL" id="CAIIXF020000003">
    <property type="protein sequence ID" value="CAH1780286.1"/>
    <property type="molecule type" value="Genomic_DNA"/>
</dbReference>
<organism evidence="10 11">
    <name type="scientific">Owenia fusiformis</name>
    <name type="common">Polychaete worm</name>
    <dbReference type="NCBI Taxonomy" id="6347"/>
    <lineage>
        <taxon>Eukaryota</taxon>
        <taxon>Metazoa</taxon>
        <taxon>Spiralia</taxon>
        <taxon>Lophotrochozoa</taxon>
        <taxon>Annelida</taxon>
        <taxon>Polychaeta</taxon>
        <taxon>Sedentaria</taxon>
        <taxon>Canalipalpata</taxon>
        <taxon>Sabellida</taxon>
        <taxon>Oweniida</taxon>
        <taxon>Oweniidae</taxon>
        <taxon>Owenia</taxon>
    </lineage>
</organism>
<keyword evidence="4" id="KW-1133">Transmembrane helix</keyword>